<keyword evidence="8" id="KW-0547">Nucleotide-binding</keyword>
<dbReference type="GO" id="GO:0005737">
    <property type="term" value="C:cytoplasm"/>
    <property type="evidence" value="ECO:0007669"/>
    <property type="project" value="TreeGrafter"/>
</dbReference>
<organism evidence="10 11">
    <name type="scientific">Candidatus Deianiraea vastatrix</name>
    <dbReference type="NCBI Taxonomy" id="2163644"/>
    <lineage>
        <taxon>Bacteria</taxon>
        <taxon>Pseudomonadati</taxon>
        <taxon>Pseudomonadota</taxon>
        <taxon>Alphaproteobacteria</taxon>
        <taxon>Rickettsiales</taxon>
        <taxon>Candidatus Deianiraeaceae</taxon>
        <taxon>Candidatus Deianiraea</taxon>
    </lineage>
</organism>
<dbReference type="AlphaFoldDB" id="A0A5B8XBZ1"/>
<dbReference type="Pfam" id="PF01227">
    <property type="entry name" value="GTP_cyclohydroI"/>
    <property type="match status" value="1"/>
</dbReference>
<evidence type="ECO:0000256" key="8">
    <source>
        <dbReference type="HAMAP-Rule" id="MF_00223"/>
    </source>
</evidence>
<protein>
    <recommendedName>
        <fullName evidence="8">GTP cyclohydrolase 1</fullName>
        <ecNumber evidence="8">3.5.4.16</ecNumber>
    </recommendedName>
    <alternativeName>
        <fullName evidence="8">GTP cyclohydrolase I</fullName>
        <shortName evidence="8">GTP-CH-I</shortName>
    </alternativeName>
</protein>
<comment type="similarity">
    <text evidence="3 8">Belongs to the GTP cyclohydrolase I family.</text>
</comment>
<dbReference type="GO" id="GO:0005525">
    <property type="term" value="F:GTP binding"/>
    <property type="evidence" value="ECO:0007669"/>
    <property type="project" value="UniProtKB-KW"/>
</dbReference>
<dbReference type="EC" id="3.5.4.16" evidence="8"/>
<dbReference type="GO" id="GO:0003934">
    <property type="term" value="F:GTP cyclohydrolase I activity"/>
    <property type="evidence" value="ECO:0007669"/>
    <property type="project" value="UniProtKB-UniRule"/>
</dbReference>
<dbReference type="Proteomes" id="UP000321934">
    <property type="component" value="Chromosome"/>
</dbReference>
<comment type="catalytic activity">
    <reaction evidence="1 8">
        <text>GTP + H2O = 7,8-dihydroneopterin 3'-triphosphate + formate + H(+)</text>
        <dbReference type="Rhea" id="RHEA:17473"/>
        <dbReference type="ChEBI" id="CHEBI:15377"/>
        <dbReference type="ChEBI" id="CHEBI:15378"/>
        <dbReference type="ChEBI" id="CHEBI:15740"/>
        <dbReference type="ChEBI" id="CHEBI:37565"/>
        <dbReference type="ChEBI" id="CHEBI:58462"/>
        <dbReference type="EC" id="3.5.4.16"/>
    </reaction>
</comment>
<feature type="binding site" evidence="8">
    <location>
        <position position="151"/>
    </location>
    <ligand>
        <name>Zn(2+)</name>
        <dbReference type="ChEBI" id="CHEBI:29105"/>
    </ligand>
</feature>
<dbReference type="OrthoDB" id="9801207at2"/>
<accession>A0A5B8XBZ1</accession>
<evidence type="ECO:0000256" key="5">
    <source>
        <dbReference type="ARBA" id="ARBA00022563"/>
    </source>
</evidence>
<evidence type="ECO:0000256" key="3">
    <source>
        <dbReference type="ARBA" id="ARBA00008085"/>
    </source>
</evidence>
<evidence type="ECO:0000259" key="9">
    <source>
        <dbReference type="Pfam" id="PF01227"/>
    </source>
</evidence>
<dbReference type="GO" id="GO:0008270">
    <property type="term" value="F:zinc ion binding"/>
    <property type="evidence" value="ECO:0007669"/>
    <property type="project" value="UniProtKB-UniRule"/>
</dbReference>
<dbReference type="Gene3D" id="3.30.1130.10">
    <property type="match status" value="1"/>
</dbReference>
<dbReference type="InterPro" id="IPR018234">
    <property type="entry name" value="GTP_CycHdrlase_I_CS"/>
</dbReference>
<dbReference type="PANTHER" id="PTHR11109">
    <property type="entry name" value="GTP CYCLOHYDROLASE I"/>
    <property type="match status" value="1"/>
</dbReference>
<evidence type="ECO:0000256" key="1">
    <source>
        <dbReference type="ARBA" id="ARBA00001052"/>
    </source>
</evidence>
<keyword evidence="6 8" id="KW-0378">Hydrolase</keyword>
<dbReference type="HAMAP" id="MF_00223">
    <property type="entry name" value="FolE"/>
    <property type="match status" value="1"/>
</dbReference>
<dbReference type="Gene3D" id="1.10.286.10">
    <property type="match status" value="1"/>
</dbReference>
<dbReference type="SUPFAM" id="SSF55620">
    <property type="entry name" value="Tetrahydrobiopterin biosynthesis enzymes-like"/>
    <property type="match status" value="1"/>
</dbReference>
<dbReference type="GO" id="GO:0006730">
    <property type="term" value="P:one-carbon metabolic process"/>
    <property type="evidence" value="ECO:0007669"/>
    <property type="project" value="UniProtKB-UniRule"/>
</dbReference>
<keyword evidence="8" id="KW-0862">Zinc</keyword>
<feature type="binding site" evidence="8">
    <location>
        <position position="83"/>
    </location>
    <ligand>
        <name>Zn(2+)</name>
        <dbReference type="ChEBI" id="CHEBI:29105"/>
    </ligand>
</feature>
<dbReference type="InterPro" id="IPR020602">
    <property type="entry name" value="GTP_CycHdrlase_I_dom"/>
</dbReference>
<dbReference type="FunFam" id="3.30.1130.10:FF:000001">
    <property type="entry name" value="GTP cyclohydrolase 1"/>
    <property type="match status" value="1"/>
</dbReference>
<dbReference type="GO" id="GO:0006729">
    <property type="term" value="P:tetrahydrobiopterin biosynthetic process"/>
    <property type="evidence" value="ECO:0007669"/>
    <property type="project" value="TreeGrafter"/>
</dbReference>
<keyword evidence="8" id="KW-0479">Metal-binding</keyword>
<gene>
    <name evidence="8" type="primary">folE</name>
    <name evidence="10" type="ORF">Deia_00044</name>
</gene>
<dbReference type="EMBL" id="CP029077">
    <property type="protein sequence ID" value="QED22858.1"/>
    <property type="molecule type" value="Genomic_DNA"/>
</dbReference>
<dbReference type="PANTHER" id="PTHR11109:SF7">
    <property type="entry name" value="GTP CYCLOHYDROLASE 1"/>
    <property type="match status" value="1"/>
</dbReference>
<keyword evidence="7 8" id="KW-0342">GTP-binding</keyword>
<evidence type="ECO:0000256" key="6">
    <source>
        <dbReference type="ARBA" id="ARBA00022801"/>
    </source>
</evidence>
<evidence type="ECO:0000256" key="4">
    <source>
        <dbReference type="ARBA" id="ARBA00011857"/>
    </source>
</evidence>
<dbReference type="InterPro" id="IPR043134">
    <property type="entry name" value="GTP-CH-I_N"/>
</dbReference>
<evidence type="ECO:0000256" key="2">
    <source>
        <dbReference type="ARBA" id="ARBA00005080"/>
    </source>
</evidence>
<keyword evidence="11" id="KW-1185">Reference proteome</keyword>
<feature type="binding site" evidence="8">
    <location>
        <position position="80"/>
    </location>
    <ligand>
        <name>Zn(2+)</name>
        <dbReference type="ChEBI" id="CHEBI:29105"/>
    </ligand>
</feature>
<dbReference type="NCBIfam" id="NF006825">
    <property type="entry name" value="PRK09347.1-2"/>
    <property type="match status" value="1"/>
</dbReference>
<feature type="domain" description="GTP cyclohydrolase I" evidence="9">
    <location>
        <begin position="9"/>
        <end position="187"/>
    </location>
</feature>
<dbReference type="GO" id="GO:0046654">
    <property type="term" value="P:tetrahydrofolate biosynthetic process"/>
    <property type="evidence" value="ECO:0007669"/>
    <property type="project" value="UniProtKB-UniRule"/>
</dbReference>
<dbReference type="PROSITE" id="PS00859">
    <property type="entry name" value="GTP_CYCLOHYDROL_1_1"/>
    <property type="match status" value="1"/>
</dbReference>
<evidence type="ECO:0000313" key="10">
    <source>
        <dbReference type="EMBL" id="QED22858.1"/>
    </source>
</evidence>
<reference evidence="10 11" key="1">
    <citation type="journal article" date="2019" name="ISME J.">
        <title>Deianiraea, an extracellular bacterium associated with the ciliate Paramecium, suggests an alternative scenario for the evolution of Rickettsiales.</title>
        <authorList>
            <person name="Castelli M."/>
            <person name="Sabaneyeva E."/>
            <person name="Lanzoni O."/>
            <person name="Lebedeva N."/>
            <person name="Floriano A.M."/>
            <person name="Gaiarsa S."/>
            <person name="Benken K."/>
            <person name="Modeo L."/>
            <person name="Bandi C."/>
            <person name="Potekhin A."/>
            <person name="Sassera D."/>
            <person name="Petroni G."/>
        </authorList>
    </citation>
    <scope>NUCLEOTIDE SEQUENCE [LARGE SCALE GENOMIC DNA]</scope>
    <source>
        <strain evidence="10">CyL4-1</strain>
    </source>
</reference>
<comment type="pathway">
    <text evidence="2 8">Cofactor biosynthesis; 7,8-dihydroneopterin triphosphate biosynthesis; 7,8-dihydroneopterin triphosphate from GTP: step 1/1.</text>
</comment>
<name>A0A5B8XBZ1_9RICK</name>
<sequence length="190" mass="21525">MSISRSDAEKAVLTLLEYISKGKANDEVMKNTPSRVIDSFEELFGGYDIDFDSEFGKNFDNSFNYNNFVMIDNINFSSTCEHHLLPIVGVAHIAYIPDKKVIGLSKICRIVEAVSRRLQLQERMMVEILDIMTKYIKPKGSAIFIRANHGCMSLRGVKKHNCNTTTMLFSGQFETDIAKKQEFLSAIPVK</sequence>
<dbReference type="InterPro" id="IPR043133">
    <property type="entry name" value="GTP-CH-I_C/QueF"/>
</dbReference>
<dbReference type="NCBIfam" id="NF006826">
    <property type="entry name" value="PRK09347.1-3"/>
    <property type="match status" value="1"/>
</dbReference>
<comment type="subunit">
    <text evidence="4">Toroid-shaped homodecamer, composed of two pentamers of five dimers.</text>
</comment>
<dbReference type="InterPro" id="IPR001474">
    <property type="entry name" value="GTP_CycHdrlase_I"/>
</dbReference>
<dbReference type="RefSeq" id="WP_146820166.1">
    <property type="nucleotide sequence ID" value="NZ_CP029077.1"/>
</dbReference>
<keyword evidence="5 8" id="KW-0554">One-carbon metabolism</keyword>
<evidence type="ECO:0000256" key="7">
    <source>
        <dbReference type="ARBA" id="ARBA00023134"/>
    </source>
</evidence>
<dbReference type="UniPathway" id="UPA00848">
    <property type="reaction ID" value="UER00151"/>
</dbReference>
<evidence type="ECO:0000313" key="11">
    <source>
        <dbReference type="Proteomes" id="UP000321934"/>
    </source>
</evidence>
<comment type="subunit">
    <text evidence="8">Homopolymer.</text>
</comment>
<proteinExistence type="inferred from homology"/>